<reference evidence="5 6" key="1">
    <citation type="submission" date="2022-10" db="EMBL/GenBank/DDBJ databases">
        <title>Comparative genomics and taxonomic characterization of three novel marine species of genus Reichenbachiella exhibiting antioxidant and polysaccharide degradation activities.</title>
        <authorList>
            <person name="Muhammad N."/>
            <person name="Lee Y.-J."/>
            <person name="Ko J."/>
            <person name="Kim S.-G."/>
        </authorList>
    </citation>
    <scope>NUCLEOTIDE SEQUENCE [LARGE SCALE GENOMIC DNA]</scope>
    <source>
        <strain evidence="5 6">ABR2-5</strain>
    </source>
</reference>
<dbReference type="Proteomes" id="UP001300692">
    <property type="component" value="Unassembled WGS sequence"/>
</dbReference>
<evidence type="ECO:0000256" key="2">
    <source>
        <dbReference type="ARBA" id="ARBA00023004"/>
    </source>
</evidence>
<dbReference type="Pfam" id="PF04055">
    <property type="entry name" value="Radical_SAM"/>
    <property type="match status" value="1"/>
</dbReference>
<proteinExistence type="predicted"/>
<dbReference type="Gene3D" id="3.80.30.30">
    <property type="match status" value="1"/>
</dbReference>
<dbReference type="NCBIfam" id="NF033668">
    <property type="entry name" value="rSAM_PA0069"/>
    <property type="match status" value="1"/>
</dbReference>
<dbReference type="PANTHER" id="PTHR43432:SF3">
    <property type="entry name" value="SLR0285 PROTEIN"/>
    <property type="match status" value="1"/>
</dbReference>
<organism evidence="5 6">
    <name type="scientific">Reichenbachiella ulvae</name>
    <dbReference type="NCBI Taxonomy" id="2980104"/>
    <lineage>
        <taxon>Bacteria</taxon>
        <taxon>Pseudomonadati</taxon>
        <taxon>Bacteroidota</taxon>
        <taxon>Cytophagia</taxon>
        <taxon>Cytophagales</taxon>
        <taxon>Reichenbachiellaceae</taxon>
        <taxon>Reichenbachiella</taxon>
    </lineage>
</organism>
<dbReference type="EMBL" id="JAOYOD010000001">
    <property type="protein sequence ID" value="MCV9387554.1"/>
    <property type="molecule type" value="Genomic_DNA"/>
</dbReference>
<keyword evidence="6" id="KW-1185">Reference proteome</keyword>
<dbReference type="InterPro" id="IPR006638">
    <property type="entry name" value="Elp3/MiaA/NifB-like_rSAM"/>
</dbReference>
<keyword evidence="2" id="KW-0408">Iron</keyword>
<dbReference type="PANTHER" id="PTHR43432">
    <property type="entry name" value="SLR0285 PROTEIN"/>
    <property type="match status" value="1"/>
</dbReference>
<sequence>MLDQNNGRGAQSNPHNQFLKGEVEMDQEFYEHLHLNGETLKKKTAFQKIYPKTIVNKVTSPDLPFEYSMNPYQGCEHGCIYCYARNSHEYWGYSAGRDFESKILVKHQAAALLRKKLDSKSWKGQPIMLSGNTDCYQPIERKLEITRSLLQICLEYRNPVGIITKNAMVLRDLDILEQLAELNLVRVAISITSLNEKLRERLEPRTSTSGLRFNAVRRLSESGIPVMVMMAPVIPSINNQEIMKIAEKAAENGAGALSHTVVRLNGVIGQLFEQWLETHYPDRKEKVLNQIMELHGGQLNDSRFKTRMRGEGEHANQISKMFKLAIKKYKLDGKMEPLNRSLFRRASENQLNLF</sequence>
<accession>A0ABT3CVB1</accession>
<evidence type="ECO:0000256" key="3">
    <source>
        <dbReference type="ARBA" id="ARBA00023014"/>
    </source>
</evidence>
<name>A0ABT3CVB1_9BACT</name>
<dbReference type="SFLD" id="SFLDS00029">
    <property type="entry name" value="Radical_SAM"/>
    <property type="match status" value="1"/>
</dbReference>
<dbReference type="SUPFAM" id="SSF102114">
    <property type="entry name" value="Radical SAM enzymes"/>
    <property type="match status" value="1"/>
</dbReference>
<dbReference type="InterPro" id="IPR007197">
    <property type="entry name" value="rSAM"/>
</dbReference>
<dbReference type="InterPro" id="IPR040086">
    <property type="entry name" value="MJ0683-like"/>
</dbReference>
<dbReference type="SMART" id="SM00729">
    <property type="entry name" value="Elp3"/>
    <property type="match status" value="1"/>
</dbReference>
<comment type="caution">
    <text evidence="5">The sequence shown here is derived from an EMBL/GenBank/DDBJ whole genome shotgun (WGS) entry which is preliminary data.</text>
</comment>
<keyword evidence="1" id="KW-0479">Metal-binding</keyword>
<evidence type="ECO:0000256" key="1">
    <source>
        <dbReference type="ARBA" id="ARBA00022723"/>
    </source>
</evidence>
<dbReference type="PROSITE" id="PS51918">
    <property type="entry name" value="RADICAL_SAM"/>
    <property type="match status" value="1"/>
</dbReference>
<dbReference type="RefSeq" id="WP_264138375.1">
    <property type="nucleotide sequence ID" value="NZ_JAOYOD010000001.1"/>
</dbReference>
<gene>
    <name evidence="5" type="ORF">N7U62_12815</name>
</gene>
<protein>
    <submittedName>
        <fullName evidence="5">PA0069 family radical SAM protein</fullName>
    </submittedName>
</protein>
<dbReference type="CDD" id="cd01335">
    <property type="entry name" value="Radical_SAM"/>
    <property type="match status" value="1"/>
</dbReference>
<dbReference type="SFLD" id="SFLDG01084">
    <property type="entry name" value="Uncharacterised_Radical_SAM_Su"/>
    <property type="match status" value="1"/>
</dbReference>
<feature type="domain" description="Radical SAM core" evidence="4">
    <location>
        <begin position="58"/>
        <end position="298"/>
    </location>
</feature>
<keyword evidence="3" id="KW-0411">Iron-sulfur</keyword>
<evidence type="ECO:0000259" key="4">
    <source>
        <dbReference type="PROSITE" id="PS51918"/>
    </source>
</evidence>
<evidence type="ECO:0000313" key="5">
    <source>
        <dbReference type="EMBL" id="MCV9387554.1"/>
    </source>
</evidence>
<dbReference type="InterPro" id="IPR058240">
    <property type="entry name" value="rSAM_sf"/>
</dbReference>
<evidence type="ECO:0000313" key="6">
    <source>
        <dbReference type="Proteomes" id="UP001300692"/>
    </source>
</evidence>